<keyword evidence="1 7" id="KW-0444">Lipid biosynthesis</keyword>
<feature type="domain" description="UDP-3-O-[3-hydroxymyristoyl] glucosamine N-acyltransferase non-repeat region" evidence="8">
    <location>
        <begin position="35"/>
        <end position="102"/>
    </location>
</feature>
<evidence type="ECO:0000256" key="3">
    <source>
        <dbReference type="ARBA" id="ARBA00022679"/>
    </source>
</evidence>
<dbReference type="EMBL" id="JAWLIP010000004">
    <property type="protein sequence ID" value="MDV6226743.1"/>
    <property type="molecule type" value="Genomic_DNA"/>
</dbReference>
<comment type="similarity">
    <text evidence="7">Belongs to the transferase hexapeptide repeat family. LpxD subfamily.</text>
</comment>
<dbReference type="PROSITE" id="PS00101">
    <property type="entry name" value="HEXAPEP_TRANSFERASES"/>
    <property type="match status" value="1"/>
</dbReference>
<reference evidence="9 10" key="1">
    <citation type="submission" date="2023-10" db="EMBL/GenBank/DDBJ databases">
        <authorList>
            <person name="Venkata Ramana C."/>
            <person name="Sasikala C."/>
            <person name="Dhurka M."/>
        </authorList>
    </citation>
    <scope>NUCLEOTIDE SEQUENCE [LARGE SCALE GENOMIC DNA]</scope>
    <source>
        <strain evidence="9 10">KCTC 32151</strain>
    </source>
</reference>
<evidence type="ECO:0000256" key="6">
    <source>
        <dbReference type="ARBA" id="ARBA00023315"/>
    </source>
</evidence>
<dbReference type="Gene3D" id="2.160.10.10">
    <property type="entry name" value="Hexapeptide repeat proteins"/>
    <property type="match status" value="1"/>
</dbReference>
<dbReference type="GO" id="GO:0103118">
    <property type="term" value="F:UDP-3-O-[(3R)-3-hydroxyacyl]-glucosamine N-acyltransferase activity"/>
    <property type="evidence" value="ECO:0007669"/>
    <property type="project" value="UniProtKB-EC"/>
</dbReference>
<dbReference type="InterPro" id="IPR020573">
    <property type="entry name" value="UDP_GlcNAc_AcTrfase_non-rep"/>
</dbReference>
<dbReference type="SUPFAM" id="SSF51161">
    <property type="entry name" value="Trimeric LpxA-like enzymes"/>
    <property type="match status" value="1"/>
</dbReference>
<gene>
    <name evidence="7 9" type="primary">lpxD</name>
    <name evidence="9" type="ORF">R2G56_10645</name>
</gene>
<dbReference type="Pfam" id="PF04613">
    <property type="entry name" value="LpxD"/>
    <property type="match status" value="1"/>
</dbReference>
<proteinExistence type="inferred from homology"/>
<accession>A0ABU4AKF8</accession>
<sequence length="353" mass="35979">MKDPEFFAPARRITAGEIASLTGANLTHAEHAGIVIESVAAASEGGAGTLVFVEGKRNADLAKGTTASAVLCRDEIAGHVPEGVAVLVVDKPQAAFAQITRLLFPQAMRPGSMTGETGVSARASVASDAILEDDVTIEPGAVIGSGVHIGSGTIIAPNAVIGAGTRIGRESYIGPGATIQCAMVGDRVIIHAGVRIGQDGFGYLPGPTGLEKLPQIGRVVIQDDVEIGANTTVDRGALVDTIIGQGSKIDNLVQIAHNVRLGRGCIVAGHCGLSGSVTLGDFVMLGGRVGIADHITIGSGAQLAASSGVMNDVPPGERWAGSPAQPMREAFRELAALRGLVGGRKKKQRDGDD</sequence>
<evidence type="ECO:0000256" key="5">
    <source>
        <dbReference type="ARBA" id="ARBA00023098"/>
    </source>
</evidence>
<comment type="function">
    <text evidence="7">Catalyzes the N-acylation of UDP-3-O-acylglucosamine using 3-hydroxyacyl-ACP as the acyl donor. Is involved in the biosynthesis of lipid A, a phosphorylated glycolipid that anchors the lipopolysaccharide to the outer membrane of the cell.</text>
</comment>
<name>A0ABU4AKF8_9HYPH</name>
<organism evidence="9 10">
    <name type="scientific">Nitratireductor aquimarinus</name>
    <dbReference type="NCBI Taxonomy" id="889300"/>
    <lineage>
        <taxon>Bacteria</taxon>
        <taxon>Pseudomonadati</taxon>
        <taxon>Pseudomonadota</taxon>
        <taxon>Alphaproteobacteria</taxon>
        <taxon>Hyphomicrobiales</taxon>
        <taxon>Phyllobacteriaceae</taxon>
        <taxon>Nitratireductor</taxon>
    </lineage>
</organism>
<dbReference type="CDD" id="cd03352">
    <property type="entry name" value="LbH_LpxD"/>
    <property type="match status" value="1"/>
</dbReference>
<keyword evidence="3 7" id="KW-0808">Transferase</keyword>
<keyword evidence="6 7" id="KW-0012">Acyltransferase</keyword>
<protein>
    <recommendedName>
        <fullName evidence="7">UDP-3-O-acylglucosamine N-acyltransferase</fullName>
        <ecNumber evidence="7">2.3.1.191</ecNumber>
    </recommendedName>
</protein>
<dbReference type="Proteomes" id="UP001185659">
    <property type="component" value="Unassembled WGS sequence"/>
</dbReference>
<dbReference type="Pfam" id="PF00132">
    <property type="entry name" value="Hexapep"/>
    <property type="match status" value="3"/>
</dbReference>
<evidence type="ECO:0000256" key="2">
    <source>
        <dbReference type="ARBA" id="ARBA00022556"/>
    </source>
</evidence>
<evidence type="ECO:0000259" key="8">
    <source>
        <dbReference type="Pfam" id="PF04613"/>
    </source>
</evidence>
<comment type="catalytic activity">
    <reaction evidence="7">
        <text>a UDP-3-O-[(3R)-3-hydroxyacyl]-alpha-D-glucosamine + a (3R)-hydroxyacyl-[ACP] = a UDP-2-N,3-O-bis[(3R)-3-hydroxyacyl]-alpha-D-glucosamine + holo-[ACP] + H(+)</text>
        <dbReference type="Rhea" id="RHEA:53836"/>
        <dbReference type="Rhea" id="RHEA-COMP:9685"/>
        <dbReference type="Rhea" id="RHEA-COMP:9945"/>
        <dbReference type="ChEBI" id="CHEBI:15378"/>
        <dbReference type="ChEBI" id="CHEBI:64479"/>
        <dbReference type="ChEBI" id="CHEBI:78827"/>
        <dbReference type="ChEBI" id="CHEBI:137740"/>
        <dbReference type="ChEBI" id="CHEBI:137748"/>
        <dbReference type="EC" id="2.3.1.191"/>
    </reaction>
</comment>
<dbReference type="PANTHER" id="PTHR43378:SF2">
    <property type="entry name" value="UDP-3-O-ACYLGLUCOSAMINE N-ACYLTRANSFERASE 1, MITOCHONDRIAL-RELATED"/>
    <property type="match status" value="1"/>
</dbReference>
<comment type="pathway">
    <text evidence="7">Bacterial outer membrane biogenesis; LPS lipid A biosynthesis.</text>
</comment>
<dbReference type="NCBIfam" id="NF002060">
    <property type="entry name" value="PRK00892.1"/>
    <property type="match status" value="1"/>
</dbReference>
<dbReference type="RefSeq" id="WP_113155144.1">
    <property type="nucleotide sequence ID" value="NZ_CP177239.1"/>
</dbReference>
<comment type="caution">
    <text evidence="9">The sequence shown here is derived from an EMBL/GenBank/DDBJ whole genome shotgun (WGS) entry which is preliminary data.</text>
</comment>
<evidence type="ECO:0000256" key="7">
    <source>
        <dbReference type="HAMAP-Rule" id="MF_00523"/>
    </source>
</evidence>
<dbReference type="PANTHER" id="PTHR43378">
    <property type="entry name" value="UDP-3-O-ACYLGLUCOSAMINE N-ACYLTRANSFERASE"/>
    <property type="match status" value="1"/>
</dbReference>
<dbReference type="InterPro" id="IPR001451">
    <property type="entry name" value="Hexapep"/>
</dbReference>
<dbReference type="NCBIfam" id="TIGR01853">
    <property type="entry name" value="lipid_A_lpxD"/>
    <property type="match status" value="1"/>
</dbReference>
<keyword evidence="10" id="KW-1185">Reference proteome</keyword>
<evidence type="ECO:0000256" key="1">
    <source>
        <dbReference type="ARBA" id="ARBA00022516"/>
    </source>
</evidence>
<dbReference type="Gene3D" id="3.40.1390.10">
    <property type="entry name" value="MurE/MurF, N-terminal domain"/>
    <property type="match status" value="1"/>
</dbReference>
<dbReference type="InterPro" id="IPR011004">
    <property type="entry name" value="Trimer_LpxA-like_sf"/>
</dbReference>
<dbReference type="EC" id="2.3.1.191" evidence="7"/>
<dbReference type="HAMAP" id="MF_00523">
    <property type="entry name" value="LpxD"/>
    <property type="match status" value="1"/>
</dbReference>
<evidence type="ECO:0000313" key="10">
    <source>
        <dbReference type="Proteomes" id="UP001185659"/>
    </source>
</evidence>
<dbReference type="InterPro" id="IPR007691">
    <property type="entry name" value="LpxD"/>
</dbReference>
<keyword evidence="2 7" id="KW-0441">Lipid A biosynthesis</keyword>
<feature type="active site" description="Proton acceptor" evidence="7">
    <location>
        <position position="257"/>
    </location>
</feature>
<keyword evidence="5 7" id="KW-0443">Lipid metabolism</keyword>
<evidence type="ECO:0000313" key="9">
    <source>
        <dbReference type="EMBL" id="MDV6226743.1"/>
    </source>
</evidence>
<evidence type="ECO:0000256" key="4">
    <source>
        <dbReference type="ARBA" id="ARBA00022737"/>
    </source>
</evidence>
<comment type="subunit">
    <text evidence="7">Homotrimer.</text>
</comment>
<dbReference type="InterPro" id="IPR018357">
    <property type="entry name" value="Hexapep_transf_CS"/>
</dbReference>
<keyword evidence="4 7" id="KW-0677">Repeat</keyword>